<feature type="region of interest" description="Disordered" evidence="2">
    <location>
        <begin position="114"/>
        <end position="158"/>
    </location>
</feature>
<organism evidence="3 4">
    <name type="scientific">Dipteronia dyeriana</name>
    <dbReference type="NCBI Taxonomy" id="168575"/>
    <lineage>
        <taxon>Eukaryota</taxon>
        <taxon>Viridiplantae</taxon>
        <taxon>Streptophyta</taxon>
        <taxon>Embryophyta</taxon>
        <taxon>Tracheophyta</taxon>
        <taxon>Spermatophyta</taxon>
        <taxon>Magnoliopsida</taxon>
        <taxon>eudicotyledons</taxon>
        <taxon>Gunneridae</taxon>
        <taxon>Pentapetalae</taxon>
        <taxon>rosids</taxon>
        <taxon>malvids</taxon>
        <taxon>Sapindales</taxon>
        <taxon>Sapindaceae</taxon>
        <taxon>Hippocastanoideae</taxon>
        <taxon>Acereae</taxon>
        <taxon>Dipteronia</taxon>
    </lineage>
</organism>
<protein>
    <submittedName>
        <fullName evidence="3">Uncharacterized protein</fullName>
    </submittedName>
</protein>
<dbReference type="PANTHER" id="PTHR31087:SF58">
    <property type="entry name" value="OS07G0230700 PROTEIN"/>
    <property type="match status" value="1"/>
</dbReference>
<keyword evidence="4" id="KW-1185">Reference proteome</keyword>
<feature type="region of interest" description="Disordered" evidence="2">
    <location>
        <begin position="1"/>
        <end position="49"/>
    </location>
</feature>
<dbReference type="EMBL" id="JANJYI010000005">
    <property type="protein sequence ID" value="KAK2647482.1"/>
    <property type="molecule type" value="Genomic_DNA"/>
</dbReference>
<dbReference type="Gene3D" id="2.40.160.200">
    <property type="entry name" value="LURP1-related"/>
    <property type="match status" value="1"/>
</dbReference>
<comment type="caution">
    <text evidence="3">The sequence shown here is derived from an EMBL/GenBank/DDBJ whole genome shotgun (WGS) entry which is preliminary data.</text>
</comment>
<evidence type="ECO:0000256" key="2">
    <source>
        <dbReference type="SAM" id="MobiDB-lite"/>
    </source>
</evidence>
<evidence type="ECO:0000313" key="3">
    <source>
        <dbReference type="EMBL" id="KAK2647482.1"/>
    </source>
</evidence>
<feature type="compositionally biased region" description="Acidic residues" evidence="2">
    <location>
        <begin position="125"/>
        <end position="158"/>
    </location>
</feature>
<proteinExistence type="inferred from homology"/>
<dbReference type="Pfam" id="PF04525">
    <property type="entry name" value="LOR"/>
    <property type="match status" value="1"/>
</dbReference>
<accession>A0AAD9U435</accession>
<name>A0AAD9U435_9ROSI</name>
<gene>
    <name evidence="3" type="ORF">Ddye_014971</name>
</gene>
<dbReference type="Proteomes" id="UP001280121">
    <property type="component" value="Unassembled WGS sequence"/>
</dbReference>
<evidence type="ECO:0000313" key="4">
    <source>
        <dbReference type="Proteomes" id="UP001280121"/>
    </source>
</evidence>
<evidence type="ECO:0000256" key="1">
    <source>
        <dbReference type="ARBA" id="ARBA00005437"/>
    </source>
</evidence>
<dbReference type="InterPro" id="IPR025659">
    <property type="entry name" value="Tubby-like_C"/>
</dbReference>
<sequence>MEQPNIRPPHPYATPNESPHPYPLPPGGQAEYPPPYALLPGQAPYPPPPFQALYALPGQAPYAVLPIRTIHNRWHAFKGESTESKDLLFTVKKSSLIQFKTKLDVFLAKNTKEEVSDFQVKGSCDDDSDSDSGSSEDGDEDGDEEEAEEEEEEEDDDE</sequence>
<dbReference type="PANTHER" id="PTHR31087">
    <property type="match status" value="1"/>
</dbReference>
<dbReference type="AlphaFoldDB" id="A0AAD9U435"/>
<comment type="similarity">
    <text evidence="1">Belongs to the LOR family.</text>
</comment>
<dbReference type="InterPro" id="IPR038595">
    <property type="entry name" value="LOR_sf"/>
</dbReference>
<dbReference type="InterPro" id="IPR007612">
    <property type="entry name" value="LOR"/>
</dbReference>
<dbReference type="SUPFAM" id="SSF54518">
    <property type="entry name" value="Tubby C-terminal domain-like"/>
    <property type="match status" value="1"/>
</dbReference>
<reference evidence="3" key="1">
    <citation type="journal article" date="2023" name="Plant J.">
        <title>Genome sequences and population genomics provide insights into the demographic history, inbreeding, and mutation load of two 'living fossil' tree species of Dipteronia.</title>
        <authorList>
            <person name="Feng Y."/>
            <person name="Comes H.P."/>
            <person name="Chen J."/>
            <person name="Zhu S."/>
            <person name="Lu R."/>
            <person name="Zhang X."/>
            <person name="Li P."/>
            <person name="Qiu J."/>
            <person name="Olsen K.M."/>
            <person name="Qiu Y."/>
        </authorList>
    </citation>
    <scope>NUCLEOTIDE SEQUENCE</scope>
    <source>
        <strain evidence="3">KIB01</strain>
    </source>
</reference>